<protein>
    <submittedName>
        <fullName evidence="2">Uncharacterized protein</fullName>
    </submittedName>
</protein>
<dbReference type="Proteomes" id="UP000549911">
    <property type="component" value="Unassembled WGS sequence"/>
</dbReference>
<comment type="caution">
    <text evidence="2">The sequence shown here is derived from an EMBL/GenBank/DDBJ whole genome shotgun (WGS) entry which is preliminary data.</text>
</comment>
<sequence>MNAPENAGRQPVGDVAPLGQRVVAGAIGLAAAVGGAFAVFETTNELGTAALFIVAGAFLICATFGVVPTRFKVGNNEVSVGRAALHTLEQIVSEADLPTQEKVIDSLEANLARDGIRRTPDDAVAAMLSRFVRYSGSESARSVHDELLATGWTPSTPPKSTYIRWTYPGKRQQASLFQNSGQLVVASNRLVDAVRDLPGGELRLPKNEVVFSYGADTGGALAAADAIRRFVDGEA</sequence>
<evidence type="ECO:0000313" key="2">
    <source>
        <dbReference type="EMBL" id="NYE38008.1"/>
    </source>
</evidence>
<reference evidence="2 3" key="2">
    <citation type="submission" date="2020-08" db="EMBL/GenBank/DDBJ databases">
        <title>The Agave Microbiome: Exploring the role of microbial communities in plant adaptations to desert environments.</title>
        <authorList>
            <person name="Partida-Martinez L.P."/>
        </authorList>
    </citation>
    <scope>NUCLEOTIDE SEQUENCE [LARGE SCALE GENOMIC DNA]</scope>
    <source>
        <strain evidence="2 3">AT2.17</strain>
    </source>
</reference>
<reference evidence="2 3" key="1">
    <citation type="submission" date="2020-07" db="EMBL/GenBank/DDBJ databases">
        <authorList>
            <person name="Partida-Martinez L."/>
            <person name="Huntemann M."/>
            <person name="Clum A."/>
            <person name="Wang J."/>
            <person name="Palaniappan K."/>
            <person name="Ritter S."/>
            <person name="Chen I.-M."/>
            <person name="Stamatis D."/>
            <person name="Reddy T."/>
            <person name="O'Malley R."/>
            <person name="Daum C."/>
            <person name="Shapiro N."/>
            <person name="Ivanova N."/>
            <person name="Kyrpides N."/>
            <person name="Woyke T."/>
        </authorList>
    </citation>
    <scope>NUCLEOTIDE SEQUENCE [LARGE SCALE GENOMIC DNA]</scope>
    <source>
        <strain evidence="2 3">AT2.17</strain>
    </source>
</reference>
<evidence type="ECO:0000256" key="1">
    <source>
        <dbReference type="SAM" id="Phobius"/>
    </source>
</evidence>
<proteinExistence type="predicted"/>
<evidence type="ECO:0000313" key="3">
    <source>
        <dbReference type="Proteomes" id="UP000549911"/>
    </source>
</evidence>
<dbReference type="EMBL" id="JACCBW010000003">
    <property type="protein sequence ID" value="NYE38008.1"/>
    <property type="molecule type" value="Genomic_DNA"/>
</dbReference>
<keyword evidence="1" id="KW-1133">Transmembrane helix</keyword>
<accession>A0A7Y9KUL2</accession>
<keyword evidence="3" id="KW-1185">Reference proteome</keyword>
<feature type="transmembrane region" description="Helical" evidence="1">
    <location>
        <begin position="46"/>
        <end position="67"/>
    </location>
</feature>
<dbReference type="AlphaFoldDB" id="A0A7Y9KUL2"/>
<name>A0A7Y9KUL2_9ACTN</name>
<feature type="transmembrane region" description="Helical" evidence="1">
    <location>
        <begin position="21"/>
        <end position="40"/>
    </location>
</feature>
<organism evidence="2 3">
    <name type="scientific">Nocardioides cavernae</name>
    <dbReference type="NCBI Taxonomy" id="1921566"/>
    <lineage>
        <taxon>Bacteria</taxon>
        <taxon>Bacillati</taxon>
        <taxon>Actinomycetota</taxon>
        <taxon>Actinomycetes</taxon>
        <taxon>Propionibacteriales</taxon>
        <taxon>Nocardioidaceae</taxon>
        <taxon>Nocardioides</taxon>
    </lineage>
</organism>
<dbReference type="RefSeq" id="WP_179620637.1">
    <property type="nucleotide sequence ID" value="NZ_JACCBW010000003.1"/>
</dbReference>
<keyword evidence="1" id="KW-0812">Transmembrane</keyword>
<keyword evidence="1" id="KW-0472">Membrane</keyword>
<gene>
    <name evidence="2" type="ORF">F4692_003153</name>
</gene>